<keyword evidence="2" id="KW-1185">Reference proteome</keyword>
<dbReference type="Proteomes" id="UP001597114">
    <property type="component" value="Unassembled WGS sequence"/>
</dbReference>
<reference evidence="2" key="1">
    <citation type="journal article" date="2019" name="Int. J. Syst. Evol. Microbiol.">
        <title>The Global Catalogue of Microorganisms (GCM) 10K type strain sequencing project: providing services to taxonomists for standard genome sequencing and annotation.</title>
        <authorList>
            <consortium name="The Broad Institute Genomics Platform"/>
            <consortium name="The Broad Institute Genome Sequencing Center for Infectious Disease"/>
            <person name="Wu L."/>
            <person name="Ma J."/>
        </authorList>
    </citation>
    <scope>NUCLEOTIDE SEQUENCE [LARGE SCALE GENOMIC DNA]</scope>
    <source>
        <strain evidence="2">CCM 7043</strain>
    </source>
</reference>
<evidence type="ECO:0000313" key="1">
    <source>
        <dbReference type="EMBL" id="MFD1517617.1"/>
    </source>
</evidence>
<organism evidence="1 2">
    <name type="scientific">Pseudonocardia yunnanensis</name>
    <dbReference type="NCBI Taxonomy" id="58107"/>
    <lineage>
        <taxon>Bacteria</taxon>
        <taxon>Bacillati</taxon>
        <taxon>Actinomycetota</taxon>
        <taxon>Actinomycetes</taxon>
        <taxon>Pseudonocardiales</taxon>
        <taxon>Pseudonocardiaceae</taxon>
        <taxon>Pseudonocardia</taxon>
    </lineage>
</organism>
<dbReference type="EMBL" id="JBHUCO010000009">
    <property type="protein sequence ID" value="MFD1517617.1"/>
    <property type="molecule type" value="Genomic_DNA"/>
</dbReference>
<sequence length="110" mass="11345">MSRAHVRRGAGVVALTLDRGLVPGLVVACDVLLAHPYLAEHQQPLGWSAMGCGRGQVAVLGPGLVSFTQPEVSVGGLAQAIEVEHAWLAGLRRALAPWASSPAPVARPLG</sequence>
<accession>A0ABW4ERF3</accession>
<protein>
    <submittedName>
        <fullName evidence="1">Uncharacterized protein</fullName>
    </submittedName>
</protein>
<comment type="caution">
    <text evidence="1">The sequence shown here is derived from an EMBL/GenBank/DDBJ whole genome shotgun (WGS) entry which is preliminary data.</text>
</comment>
<evidence type="ECO:0000313" key="2">
    <source>
        <dbReference type="Proteomes" id="UP001597114"/>
    </source>
</evidence>
<name>A0ABW4ERF3_9PSEU</name>
<proteinExistence type="predicted"/>
<dbReference type="RefSeq" id="WP_344721242.1">
    <property type="nucleotide sequence ID" value="NZ_BAAAUS010000007.1"/>
</dbReference>
<gene>
    <name evidence="1" type="ORF">ACFSJD_08970</name>
</gene>